<accession>A0A4Y2L5A5</accession>
<evidence type="ECO:0000313" key="1">
    <source>
        <dbReference type="EMBL" id="GBN09003.1"/>
    </source>
</evidence>
<dbReference type="EMBL" id="BGPR01005313">
    <property type="protein sequence ID" value="GBN09003.1"/>
    <property type="molecule type" value="Genomic_DNA"/>
</dbReference>
<protein>
    <submittedName>
        <fullName evidence="1">Uncharacterized protein</fullName>
    </submittedName>
</protein>
<keyword evidence="2" id="KW-1185">Reference proteome</keyword>
<proteinExistence type="predicted"/>
<sequence length="102" mass="11442">MHAGWSQIIGSITKINLKNPILKKNSCFTPSPNFRTTPAEGRLTPMYDKLATAQCMTDLQLNQVLDTSVPKAETLPLDYCGSKFVCHHLRFGKFLLEAFLNN</sequence>
<reference evidence="1 2" key="1">
    <citation type="journal article" date="2019" name="Sci. Rep.">
        <title>Orb-weaving spider Araneus ventricosus genome elucidates the spidroin gene catalogue.</title>
        <authorList>
            <person name="Kono N."/>
            <person name="Nakamura H."/>
            <person name="Ohtoshi R."/>
            <person name="Moran D.A.P."/>
            <person name="Shinohara A."/>
            <person name="Yoshida Y."/>
            <person name="Fujiwara M."/>
            <person name="Mori M."/>
            <person name="Tomita M."/>
            <person name="Arakawa K."/>
        </authorList>
    </citation>
    <scope>NUCLEOTIDE SEQUENCE [LARGE SCALE GENOMIC DNA]</scope>
</reference>
<comment type="caution">
    <text evidence="1">The sequence shown here is derived from an EMBL/GenBank/DDBJ whole genome shotgun (WGS) entry which is preliminary data.</text>
</comment>
<dbReference type="AlphaFoldDB" id="A0A4Y2L5A5"/>
<dbReference type="Proteomes" id="UP000499080">
    <property type="component" value="Unassembled WGS sequence"/>
</dbReference>
<organism evidence="1 2">
    <name type="scientific">Araneus ventricosus</name>
    <name type="common">Orbweaver spider</name>
    <name type="synonym">Epeira ventricosa</name>
    <dbReference type="NCBI Taxonomy" id="182803"/>
    <lineage>
        <taxon>Eukaryota</taxon>
        <taxon>Metazoa</taxon>
        <taxon>Ecdysozoa</taxon>
        <taxon>Arthropoda</taxon>
        <taxon>Chelicerata</taxon>
        <taxon>Arachnida</taxon>
        <taxon>Araneae</taxon>
        <taxon>Araneomorphae</taxon>
        <taxon>Entelegynae</taxon>
        <taxon>Araneoidea</taxon>
        <taxon>Araneidae</taxon>
        <taxon>Araneus</taxon>
    </lineage>
</organism>
<evidence type="ECO:0000313" key="2">
    <source>
        <dbReference type="Proteomes" id="UP000499080"/>
    </source>
</evidence>
<gene>
    <name evidence="1" type="ORF">AVEN_28239_1</name>
</gene>
<name>A0A4Y2L5A5_ARAVE</name>